<sequence length="397" mass="44264">MRQHANWLGRFFCVLFGLMVAGTMGQAQPQGEKFELIAVEPTVTFDLSGETMDFSTAAPERFIWNDSNDVPRDFIEFGLFDAFEEIRIGYDPLERDRYEVRLYRARVAPERLAVAAEYATLFARSWGKTNFGVTAHNPRFGEVLGGDDTSGVMKINRISVFRRGEELLVLRQRFDAERFETYSEDIARMVGSIRFETGTDPRPFDTALQATTLPAAETLEFTSQFPPHWNRVLGPIDQGSQGVFDFWVDGADRLGNVAAMLASIPAPQGWTSAPEETPSYDDVANSAAGLARLALENLAPDTPFQLHPVEATNFAFLRPLTHFNALYTFRAEQAEGEPMLKVNVLHTIGLDGRVLATVMLSAAPSEPYLLGTSMHANYVQAMQIEALHSYYSAVPKE</sequence>
<evidence type="ECO:0000313" key="3">
    <source>
        <dbReference type="Proteomes" id="UP000228531"/>
    </source>
</evidence>
<protein>
    <recommendedName>
        <fullName evidence="4">DUF4340 domain-containing protein</fullName>
    </recommendedName>
</protein>
<evidence type="ECO:0000256" key="1">
    <source>
        <dbReference type="SAM" id="SignalP"/>
    </source>
</evidence>
<evidence type="ECO:0000313" key="2">
    <source>
        <dbReference type="EMBL" id="PJI84358.1"/>
    </source>
</evidence>
<proteinExistence type="predicted"/>
<gene>
    <name evidence="2" type="ORF">BC777_3900</name>
</gene>
<dbReference type="AlphaFoldDB" id="A0A2M8W0A8"/>
<accession>A0A2M8W0A8</accession>
<comment type="caution">
    <text evidence="2">The sequence shown here is derived from an EMBL/GenBank/DDBJ whole genome shotgun (WGS) entry which is preliminary data.</text>
</comment>
<feature type="signal peptide" evidence="1">
    <location>
        <begin position="1"/>
        <end position="29"/>
    </location>
</feature>
<keyword evidence="3" id="KW-1185">Reference proteome</keyword>
<dbReference type="OrthoDB" id="8410512at2"/>
<feature type="chain" id="PRO_5014604982" description="DUF4340 domain-containing protein" evidence="1">
    <location>
        <begin position="30"/>
        <end position="397"/>
    </location>
</feature>
<dbReference type="Proteomes" id="UP000228531">
    <property type="component" value="Unassembled WGS sequence"/>
</dbReference>
<organism evidence="2 3">
    <name type="scientific">Yoonia maricola</name>
    <dbReference type="NCBI Taxonomy" id="420999"/>
    <lineage>
        <taxon>Bacteria</taxon>
        <taxon>Pseudomonadati</taxon>
        <taxon>Pseudomonadota</taxon>
        <taxon>Alphaproteobacteria</taxon>
        <taxon>Rhodobacterales</taxon>
        <taxon>Paracoccaceae</taxon>
        <taxon>Yoonia</taxon>
    </lineage>
</organism>
<dbReference type="EMBL" id="PGTY01000005">
    <property type="protein sequence ID" value="PJI84358.1"/>
    <property type="molecule type" value="Genomic_DNA"/>
</dbReference>
<reference evidence="2 3" key="1">
    <citation type="submission" date="2017-11" db="EMBL/GenBank/DDBJ databases">
        <title>Genomic Encyclopedia of Archaeal and Bacterial Type Strains, Phase II (KMG-II): From Individual Species to Whole Genera.</title>
        <authorList>
            <person name="Goeker M."/>
        </authorList>
    </citation>
    <scope>NUCLEOTIDE SEQUENCE [LARGE SCALE GENOMIC DNA]</scope>
    <source>
        <strain evidence="2 3">DSM 29128</strain>
    </source>
</reference>
<keyword evidence="1" id="KW-0732">Signal</keyword>
<name>A0A2M8W0A8_9RHOB</name>
<dbReference type="RefSeq" id="WP_133122602.1">
    <property type="nucleotide sequence ID" value="NZ_PGTY01000005.1"/>
</dbReference>
<evidence type="ECO:0008006" key="4">
    <source>
        <dbReference type="Google" id="ProtNLM"/>
    </source>
</evidence>